<dbReference type="InterPro" id="IPR047657">
    <property type="entry name" value="PmbA"/>
</dbReference>
<evidence type="ECO:0000256" key="1">
    <source>
        <dbReference type="ARBA" id="ARBA00005836"/>
    </source>
</evidence>
<dbReference type="STRING" id="13035.Dacsa_1510"/>
<evidence type="ECO:0000259" key="2">
    <source>
        <dbReference type="Pfam" id="PF01523"/>
    </source>
</evidence>
<dbReference type="SUPFAM" id="SSF111283">
    <property type="entry name" value="Putative modulator of DNA gyrase, PmbA/TldD"/>
    <property type="match status" value="1"/>
</dbReference>
<reference evidence="4" key="1">
    <citation type="submission" date="2012-04" db="EMBL/GenBank/DDBJ databases">
        <title>Finished genome of Dactylococcopsis salina PCC 8305.</title>
        <authorList>
            <consortium name="US DOE Joint Genome Institute"/>
            <person name="Gugger M."/>
            <person name="Coursin T."/>
            <person name="Rippka R."/>
            <person name="Tandeau De Marsac N."/>
            <person name="Huntemann M."/>
            <person name="Wei C.-L."/>
            <person name="Han J."/>
            <person name="Detter J.C."/>
            <person name="Han C."/>
            <person name="Tapia R."/>
            <person name="Daligault H."/>
            <person name="Chen A."/>
            <person name="Krypides N."/>
            <person name="Mavromatis K."/>
            <person name="Markowitz V."/>
            <person name="Szeto E."/>
            <person name="Ivanova N."/>
            <person name="Ovchinnikova G."/>
            <person name="Pagani I."/>
            <person name="Pati A."/>
            <person name="Goodwin L."/>
            <person name="Peters L."/>
            <person name="Pitluck S."/>
            <person name="Woyke T."/>
            <person name="Kerfeld C."/>
        </authorList>
    </citation>
    <scope>NUCLEOTIDE SEQUENCE [LARGE SCALE GENOMIC DNA]</scope>
    <source>
        <strain evidence="4">PCC 8305</strain>
    </source>
</reference>
<dbReference type="InterPro" id="IPR002510">
    <property type="entry name" value="Metalloprtase-TldD/E_N"/>
</dbReference>
<evidence type="ECO:0000259" key="3">
    <source>
        <dbReference type="Pfam" id="PF19289"/>
    </source>
</evidence>
<dbReference type="KEGG" id="dsl:Dacsa_1510"/>
<evidence type="ECO:0000313" key="4">
    <source>
        <dbReference type="EMBL" id="AFZ50195.1"/>
    </source>
</evidence>
<dbReference type="HOGENOM" id="CLU_026425_4_2_3"/>
<comment type="similarity">
    <text evidence="1">Belongs to the peptidase U62 family.</text>
</comment>
<accession>K9YV49</accession>
<dbReference type="OrthoDB" id="440929at2"/>
<dbReference type="PATRIC" id="fig|13035.3.peg.1699"/>
<dbReference type="GO" id="GO:0008237">
    <property type="term" value="F:metallopeptidase activity"/>
    <property type="evidence" value="ECO:0007669"/>
    <property type="project" value="InterPro"/>
</dbReference>
<organism evidence="4 5">
    <name type="scientific">Dactylococcopsis salina (strain PCC 8305)</name>
    <name type="common">Myxobactron salinum</name>
    <dbReference type="NCBI Taxonomy" id="13035"/>
    <lineage>
        <taxon>Bacteria</taxon>
        <taxon>Bacillati</taxon>
        <taxon>Cyanobacteriota</taxon>
        <taxon>Cyanophyceae</taxon>
        <taxon>Nodosilineales</taxon>
        <taxon>Cymatolegaceae</taxon>
        <taxon>Dactylococcopsis</taxon>
    </lineage>
</organism>
<dbReference type="EMBL" id="CP003944">
    <property type="protein sequence ID" value="AFZ50195.1"/>
    <property type="molecule type" value="Genomic_DNA"/>
</dbReference>
<dbReference type="PANTHER" id="PTHR43421">
    <property type="entry name" value="METALLOPROTEASE PMBA"/>
    <property type="match status" value="1"/>
</dbReference>
<dbReference type="Pfam" id="PF01523">
    <property type="entry name" value="PmbA_TldD_1st"/>
    <property type="match status" value="1"/>
</dbReference>
<feature type="domain" description="Metalloprotease TldD/E C-terminal" evidence="3">
    <location>
        <begin position="211"/>
        <end position="425"/>
    </location>
</feature>
<protein>
    <submittedName>
        <fullName evidence="4">Zn-dependent protease-like protein</fullName>
    </submittedName>
</protein>
<dbReference type="eggNOG" id="COG0312">
    <property type="taxonomic scope" value="Bacteria"/>
</dbReference>
<dbReference type="InterPro" id="IPR035068">
    <property type="entry name" value="TldD/PmbA_N"/>
</dbReference>
<keyword evidence="5" id="KW-1185">Reference proteome</keyword>
<dbReference type="PANTHER" id="PTHR43421:SF1">
    <property type="entry name" value="METALLOPROTEASE PMBA"/>
    <property type="match status" value="1"/>
</dbReference>
<dbReference type="GO" id="GO:0006508">
    <property type="term" value="P:proteolysis"/>
    <property type="evidence" value="ECO:0007669"/>
    <property type="project" value="UniProtKB-KW"/>
</dbReference>
<evidence type="ECO:0000313" key="5">
    <source>
        <dbReference type="Proteomes" id="UP000010482"/>
    </source>
</evidence>
<proteinExistence type="inferred from homology"/>
<dbReference type="InterPro" id="IPR045569">
    <property type="entry name" value="Metalloprtase-TldD/E_C"/>
</dbReference>
<gene>
    <name evidence="4" type="ORF">Dacsa_1510</name>
</gene>
<dbReference type="Proteomes" id="UP000010482">
    <property type="component" value="Chromosome"/>
</dbReference>
<dbReference type="AlphaFoldDB" id="K9YV49"/>
<dbReference type="InterPro" id="IPR036059">
    <property type="entry name" value="TldD/PmbA_sf"/>
</dbReference>
<sequence length="426" mass="46554">MIDPEEVLEKARSAGAEEAEVYQVISRGHPVYFEANRLKQLETVESEGIALRVWRDRSPGVTVAYGDADANELVTRALGLCALNTPASIELTPNHQQVYPSQGKLISPESLITEGKSAIEELLNYNSSVLCTGELDCEQHTTRLLNTQGTDCQYTEISTSAFLQVEWVRGEDFLGIADGSESSEEIDLHTIKKRICQAMNWASVTVSPPQGRVPIIFTPKAANLFWETVIAALNGKQVWEGTSPWGDRSHEQVISDQITLKQDPTRNPERCPFDDEGTSTRELTLINQGRIEQFYTDRAIGRKLGIGSTGNGFRPSLGRYPTPSLINLIVTPGNGDLQDLITQLDDGLVIDQLLGEDADLSGDFSANIELGYRVQNGQITGRVKDTMVAGNIYTAFNHLLALGGDSQINGSYVTPSLLVEGLSVVS</sequence>
<dbReference type="RefSeq" id="WP_015229199.1">
    <property type="nucleotide sequence ID" value="NC_019780.1"/>
</dbReference>
<name>K9YV49_DACS8</name>
<dbReference type="Gene3D" id="3.30.2290.10">
    <property type="entry name" value="PmbA/TldD superfamily"/>
    <property type="match status" value="1"/>
</dbReference>
<feature type="domain" description="Metalloprotease TldD/E N-terminal" evidence="2">
    <location>
        <begin position="19"/>
        <end position="77"/>
    </location>
</feature>
<dbReference type="Pfam" id="PF19289">
    <property type="entry name" value="PmbA_TldD_3rd"/>
    <property type="match status" value="1"/>
</dbReference>
<dbReference type="GO" id="GO:0005829">
    <property type="term" value="C:cytosol"/>
    <property type="evidence" value="ECO:0007669"/>
    <property type="project" value="TreeGrafter"/>
</dbReference>